<accession>A0A368W3G2</accession>
<evidence type="ECO:0000313" key="2">
    <source>
        <dbReference type="Proteomes" id="UP000252415"/>
    </source>
</evidence>
<protein>
    <submittedName>
        <fullName evidence="1">Uncharacterized protein DUF1961</fullName>
    </submittedName>
</protein>
<name>A0A368W3G2_9BACL</name>
<reference evidence="1 2" key="1">
    <citation type="submission" date="2018-07" db="EMBL/GenBank/DDBJ databases">
        <title>Genomic Encyclopedia of Type Strains, Phase III (KMG-III): the genomes of soil and plant-associated and newly described type strains.</title>
        <authorList>
            <person name="Whitman W."/>
        </authorList>
    </citation>
    <scope>NUCLEOTIDE SEQUENCE [LARGE SCALE GENOMIC DNA]</scope>
    <source>
        <strain evidence="1 2">CECT 7506</strain>
    </source>
</reference>
<keyword evidence="2" id="KW-1185">Reference proteome</keyword>
<dbReference type="Gene3D" id="2.60.120.200">
    <property type="match status" value="1"/>
</dbReference>
<proteinExistence type="predicted"/>
<dbReference type="EMBL" id="QPJD01000004">
    <property type="protein sequence ID" value="RCW49373.1"/>
    <property type="molecule type" value="Genomic_DNA"/>
</dbReference>
<dbReference type="RefSeq" id="WP_181873389.1">
    <property type="nucleotide sequence ID" value="NZ_QPJD01000004.1"/>
</dbReference>
<comment type="caution">
    <text evidence="1">The sequence shown here is derived from an EMBL/GenBank/DDBJ whole genome shotgun (WGS) entry which is preliminary data.</text>
</comment>
<dbReference type="Proteomes" id="UP000252415">
    <property type="component" value="Unassembled WGS sequence"/>
</dbReference>
<dbReference type="InterPro" id="IPR013320">
    <property type="entry name" value="ConA-like_dom_sf"/>
</dbReference>
<organism evidence="1 2">
    <name type="scientific">Paenibacillus prosopidis</name>
    <dbReference type="NCBI Taxonomy" id="630520"/>
    <lineage>
        <taxon>Bacteria</taxon>
        <taxon>Bacillati</taxon>
        <taxon>Bacillota</taxon>
        <taxon>Bacilli</taxon>
        <taxon>Bacillales</taxon>
        <taxon>Paenibacillaceae</taxon>
        <taxon>Paenibacillus</taxon>
    </lineage>
</organism>
<gene>
    <name evidence="1" type="ORF">DFP97_10431</name>
</gene>
<dbReference type="Pfam" id="PF09224">
    <property type="entry name" value="DUF1961"/>
    <property type="match status" value="1"/>
</dbReference>
<sequence length="238" mass="26845">MAAGRNHPGGAMITPEWRLLYSNPLRSFNDVKHFRMEGSGVATFPMGRMRLESAREPEDGQQANFVLWCPEDFPADIAVTWEFRPIREPGLAILFFAAAGANGVDLFDLSLAPRTGEYEQYHHGEIDAFHLSYYRRKWPEERKFHTCNLRKSYGFHLAAQGADPLPSVSDCSCSYHMLLMKRGPRIDFSIHGLTILSWEDDGIAFGPPLGAGKIGFRQMSPFIAEYANLNVYGLREQG</sequence>
<dbReference type="AlphaFoldDB" id="A0A368W3G2"/>
<evidence type="ECO:0000313" key="1">
    <source>
        <dbReference type="EMBL" id="RCW49373.1"/>
    </source>
</evidence>
<dbReference type="InterPro" id="IPR015305">
    <property type="entry name" value="DUF1961"/>
</dbReference>
<dbReference type="SUPFAM" id="SSF49899">
    <property type="entry name" value="Concanavalin A-like lectins/glucanases"/>
    <property type="match status" value="1"/>
</dbReference>